<dbReference type="OrthoDB" id="290842at2759"/>
<evidence type="ECO:0000313" key="5">
    <source>
        <dbReference type="EMBL" id="CAK87545.1"/>
    </source>
</evidence>
<dbReference type="PANTHER" id="PTHR38934:SF6">
    <property type="entry name" value="CHROMOSOME UNDETERMINED SCAFFOLD_176, WHOLE GENOME SHOTGUN SEQUENCE"/>
    <property type="match status" value="1"/>
</dbReference>
<dbReference type="Proteomes" id="UP000000600">
    <property type="component" value="Unassembled WGS sequence"/>
</dbReference>
<feature type="transmembrane region" description="Helical" evidence="4">
    <location>
        <begin position="622"/>
        <end position="640"/>
    </location>
</feature>
<accession>A0DWX8</accession>
<dbReference type="SMART" id="SM00261">
    <property type="entry name" value="FU"/>
    <property type="match status" value="2"/>
</dbReference>
<keyword evidence="1" id="KW-0732">Signal</keyword>
<keyword evidence="6" id="KW-1185">Reference proteome</keyword>
<dbReference type="eggNOG" id="KOG3525">
    <property type="taxonomic scope" value="Eukaryota"/>
</dbReference>
<evidence type="ECO:0000256" key="3">
    <source>
        <dbReference type="ARBA" id="ARBA00023157"/>
    </source>
</evidence>
<dbReference type="GeneID" id="5040727"/>
<dbReference type="SUPFAM" id="SSF57184">
    <property type="entry name" value="Growth factor receptor domain"/>
    <property type="match status" value="2"/>
</dbReference>
<keyword evidence="2" id="KW-0677">Repeat</keyword>
<reference evidence="5 6" key="1">
    <citation type="journal article" date="2006" name="Nature">
        <title>Global trends of whole-genome duplications revealed by the ciliate Paramecium tetraurelia.</title>
        <authorList>
            <consortium name="Genoscope"/>
            <person name="Aury J.-M."/>
            <person name="Jaillon O."/>
            <person name="Duret L."/>
            <person name="Noel B."/>
            <person name="Jubin C."/>
            <person name="Porcel B.M."/>
            <person name="Segurens B."/>
            <person name="Daubin V."/>
            <person name="Anthouard V."/>
            <person name="Aiach N."/>
            <person name="Arnaiz O."/>
            <person name="Billaut A."/>
            <person name="Beisson J."/>
            <person name="Blanc I."/>
            <person name="Bouhouche K."/>
            <person name="Camara F."/>
            <person name="Duharcourt S."/>
            <person name="Guigo R."/>
            <person name="Gogendeau D."/>
            <person name="Katinka M."/>
            <person name="Keller A.-M."/>
            <person name="Kissmehl R."/>
            <person name="Klotz C."/>
            <person name="Koll F."/>
            <person name="Le Moue A."/>
            <person name="Lepere C."/>
            <person name="Malinsky S."/>
            <person name="Nowacki M."/>
            <person name="Nowak J.K."/>
            <person name="Plattner H."/>
            <person name="Poulain J."/>
            <person name="Ruiz F."/>
            <person name="Serrano V."/>
            <person name="Zagulski M."/>
            <person name="Dessen P."/>
            <person name="Betermier M."/>
            <person name="Weissenbach J."/>
            <person name="Scarpelli C."/>
            <person name="Schachter V."/>
            <person name="Sperling L."/>
            <person name="Meyer E."/>
            <person name="Cohen J."/>
            <person name="Wincker P."/>
        </authorList>
    </citation>
    <scope>NUCLEOTIDE SEQUENCE [LARGE SCALE GENOMIC DNA]</scope>
    <source>
        <strain evidence="5 6">Stock d4-2</strain>
    </source>
</reference>
<keyword evidence="4" id="KW-1133">Transmembrane helix</keyword>
<sequence length="643" mass="73866">MKISPDLYCNECFPYCVECNDSICVNCQDGYHLNSRQLCVSQCGDGILAYDEQCEFNDTDCFGCKIQQPQNCKNFHETCLICQYGYYFDYVKNDCYSVCGDKLVASNEECDDGNEFYYDGCNKCKYQCQLECLDCHFGKCVLCEASLILNQSNSSCEELKVCQIQKGLYYESFTNNCISICGDGMVAGKEECDDGNSVSNDGCYQCNYQCDNNCSNCQKGVCYDCILGFHLNQQKCQSVCGDGIKNGNEECDDQNNIPRDGCTQCKIDPKYQCQEDNDNLSFCYKFQDNCEQGVYNQQALLQCQICDSGYFLKDNSCNQCSQKCKQCENTPNNCLQCVTQDCRICDNQAGFYQNQQLKQCITQCGDNIIAGIEQCDDGNNIDMDGCNSKCQIEKDFLCKQGVCIGPQKKRIDCAYKNSTTSNDIDLIFEELEFEGVCEKLNITIDEFQSIEFNYSVFKKSEIQKNKAGCEIRFEFFKTILQSNLIHLYVPVFEVSNRILVEEIREFVIIPRKKDYYNSQQQSQAKMVVSASTKFTFLLQLIGPLTIILGGFNFFWTILDILTWINNFYFLNVDYPLNVKMFFNQLKWGDLFNLPDFISLNQPDDAYYFEASPKFIEKEVNPLFLNNIELFIAMILFLFMMEFL</sequence>
<evidence type="ECO:0008006" key="7">
    <source>
        <dbReference type="Google" id="ProtNLM"/>
    </source>
</evidence>
<dbReference type="RefSeq" id="XP_001454942.1">
    <property type="nucleotide sequence ID" value="XM_001454905.1"/>
</dbReference>
<keyword evidence="4" id="KW-0812">Transmembrane</keyword>
<dbReference type="InterPro" id="IPR011936">
    <property type="entry name" value="Myxo_disulph_rpt"/>
</dbReference>
<name>A0DWX8_PARTE</name>
<dbReference type="STRING" id="5888.A0DWX8"/>
<gene>
    <name evidence="5" type="ORF">GSPATT00039809001</name>
</gene>
<dbReference type="InParanoid" id="A0DWX8"/>
<dbReference type="NCBIfam" id="TIGR02232">
    <property type="entry name" value="myxo_disulf_rpt"/>
    <property type="match status" value="4"/>
</dbReference>
<dbReference type="Gene3D" id="2.10.220.10">
    <property type="entry name" value="Hormone Receptor, Insulin-like Growth Factor Receptor 1, Chain A, domain 2"/>
    <property type="match status" value="1"/>
</dbReference>
<protein>
    <recommendedName>
        <fullName evidence="7">Insulin-like growth factor binding protein, N-terminal</fullName>
    </recommendedName>
</protein>
<keyword evidence="4" id="KW-0472">Membrane</keyword>
<organism evidence="5 6">
    <name type="scientific">Paramecium tetraurelia</name>
    <dbReference type="NCBI Taxonomy" id="5888"/>
    <lineage>
        <taxon>Eukaryota</taxon>
        <taxon>Sar</taxon>
        <taxon>Alveolata</taxon>
        <taxon>Ciliophora</taxon>
        <taxon>Intramacronucleata</taxon>
        <taxon>Oligohymenophorea</taxon>
        <taxon>Peniculida</taxon>
        <taxon>Parameciidae</taxon>
        <taxon>Paramecium</taxon>
    </lineage>
</organism>
<dbReference type="InterPro" id="IPR006212">
    <property type="entry name" value="Furin_repeat"/>
</dbReference>
<dbReference type="Pfam" id="PF13948">
    <property type="entry name" value="DUF4215"/>
    <property type="match status" value="5"/>
</dbReference>
<dbReference type="AlphaFoldDB" id="A0DWX8"/>
<proteinExistence type="predicted"/>
<dbReference type="InterPro" id="IPR009030">
    <property type="entry name" value="Growth_fac_rcpt_cys_sf"/>
</dbReference>
<dbReference type="PANTHER" id="PTHR38934">
    <property type="entry name" value="HYPHALLY REGULATED CELL WALL PROTEIN 1"/>
    <property type="match status" value="1"/>
</dbReference>
<dbReference type="HOGENOM" id="CLU_426099_0_0_1"/>
<evidence type="ECO:0000256" key="4">
    <source>
        <dbReference type="SAM" id="Phobius"/>
    </source>
</evidence>
<evidence type="ECO:0000256" key="2">
    <source>
        <dbReference type="ARBA" id="ARBA00022737"/>
    </source>
</evidence>
<evidence type="ECO:0000313" key="6">
    <source>
        <dbReference type="Proteomes" id="UP000000600"/>
    </source>
</evidence>
<feature type="transmembrane region" description="Helical" evidence="4">
    <location>
        <begin position="536"/>
        <end position="558"/>
    </location>
</feature>
<dbReference type="EMBL" id="CT868619">
    <property type="protein sequence ID" value="CAK87545.1"/>
    <property type="molecule type" value="Genomic_DNA"/>
</dbReference>
<dbReference type="KEGG" id="ptm:GSPATT00039809001"/>
<evidence type="ECO:0000256" key="1">
    <source>
        <dbReference type="ARBA" id="ARBA00022729"/>
    </source>
</evidence>
<keyword evidence="3" id="KW-1015">Disulfide bond</keyword>